<evidence type="ECO:0008006" key="3">
    <source>
        <dbReference type="Google" id="ProtNLM"/>
    </source>
</evidence>
<dbReference type="Gene3D" id="2.70.98.10">
    <property type="match status" value="1"/>
</dbReference>
<dbReference type="EMBL" id="JAAGAB010000001">
    <property type="protein sequence ID" value="NDU99367.1"/>
    <property type="molecule type" value="Genomic_DNA"/>
</dbReference>
<evidence type="ECO:0000313" key="1">
    <source>
        <dbReference type="EMBL" id="NDU99367.1"/>
    </source>
</evidence>
<dbReference type="InterPro" id="IPR014718">
    <property type="entry name" value="GH-type_carb-bd"/>
</dbReference>
<dbReference type="RefSeq" id="WP_163888794.1">
    <property type="nucleotide sequence ID" value="NZ_JAAFYS010000001.1"/>
</dbReference>
<proteinExistence type="predicted"/>
<comment type="caution">
    <text evidence="1">The sequence shown here is derived from an EMBL/GenBank/DDBJ whole genome shotgun (WGS) entry which is preliminary data.</text>
</comment>
<name>A0A6B2JMY3_9RHOB</name>
<dbReference type="Proteomes" id="UP000474757">
    <property type="component" value="Unassembled WGS sequence"/>
</dbReference>
<protein>
    <recommendedName>
        <fullName evidence="3">Galactose mutarotase-like enzyme</fullName>
    </recommendedName>
</protein>
<sequence length="345" mass="37524">MTGEGRTGELRALAWSHGVLSVQSFGAMLGPTSFVLPGGRQVSPFWIAPWAGEELPAEVDAMTAALRGEWPCVPFGYPFPAEDFPDRWDRAVEEGARRGPVHGYGSNAHWRFDPPRDDRIALQIDYPADDPVRTLRRTVTPVPGEAAIDFTLVIEARRACRLPVALHGCFALPRATGMARLQVPRFQTGRTHPGKVEPGAALYAQDSAFTDLASVPTRDGGSVDATRLPFDHGVEELLQLDHPDGPLHLVNEAEGYRVTFDWDRAMLPSVVLWYSNRGRTHAPWTGRNLVLGIEPACTAFGLSPETSCGDNPINRAGTPTALELPAGDSVTIRYRIGVSDADGSR</sequence>
<dbReference type="GO" id="GO:0030246">
    <property type="term" value="F:carbohydrate binding"/>
    <property type="evidence" value="ECO:0007669"/>
    <property type="project" value="InterPro"/>
</dbReference>
<dbReference type="AlphaFoldDB" id="A0A6B2JMY3"/>
<reference evidence="1 2" key="1">
    <citation type="submission" date="2020-02" db="EMBL/GenBank/DDBJ databases">
        <title>Pseudoroseicyclus tamarix, sp. nov., isolated from offshore sediment of a Tamarix chinensis forest.</title>
        <authorList>
            <person name="Gai Y."/>
        </authorList>
    </citation>
    <scope>NUCLEOTIDE SEQUENCE [LARGE SCALE GENOMIC DNA]</scope>
    <source>
        <strain evidence="1 2">CLL3-39</strain>
    </source>
</reference>
<keyword evidence="2" id="KW-1185">Reference proteome</keyword>
<gene>
    <name evidence="1" type="ORF">GZA08_00070</name>
</gene>
<accession>A0A6B2JMY3</accession>
<organism evidence="1 2">
    <name type="scientific">Pseudoroseicyclus tamaricis</name>
    <dbReference type="NCBI Taxonomy" id="2705421"/>
    <lineage>
        <taxon>Bacteria</taxon>
        <taxon>Pseudomonadati</taxon>
        <taxon>Pseudomonadota</taxon>
        <taxon>Alphaproteobacteria</taxon>
        <taxon>Rhodobacterales</taxon>
        <taxon>Paracoccaceae</taxon>
        <taxon>Pseudoroseicyclus</taxon>
    </lineage>
</organism>
<evidence type="ECO:0000313" key="2">
    <source>
        <dbReference type="Proteomes" id="UP000474757"/>
    </source>
</evidence>